<sequence>MMFDVIRRFMFYVFVTVTGSIAYILITIKNMVVARKKIRVQGSECKFCMNSIARTKQTVLYSDDLVYVLEDINPDAKFHFLINTHEHIVSINSLKRKDIPLLQHMQKIGSKMLQEKGCDPRSCTLGFHVPPFYTIKHLHMHAMGGGFSSLLHKLPFIDGTWLFTSTNQLIATLNKS</sequence>
<accession>A0AAW2Z5V0</accession>
<protein>
    <submittedName>
        <fullName evidence="4">Histidine triad nucleotide-binding protein</fullName>
    </submittedName>
</protein>
<evidence type="ECO:0000256" key="1">
    <source>
        <dbReference type="PROSITE-ProRule" id="PRU00464"/>
    </source>
</evidence>
<keyword evidence="2" id="KW-1133">Transmembrane helix</keyword>
<dbReference type="InterPro" id="IPR011146">
    <property type="entry name" value="HIT-like"/>
</dbReference>
<name>A0AAW2Z5V0_9EUKA</name>
<dbReference type="SUPFAM" id="SSF54197">
    <property type="entry name" value="HIT-like"/>
    <property type="match status" value="1"/>
</dbReference>
<evidence type="ECO:0000313" key="5">
    <source>
        <dbReference type="Proteomes" id="UP001431209"/>
    </source>
</evidence>
<dbReference type="PANTHER" id="PTHR12486">
    <property type="entry name" value="APRATAXIN-RELATED"/>
    <property type="match status" value="1"/>
</dbReference>
<dbReference type="PROSITE" id="PS51084">
    <property type="entry name" value="HIT_2"/>
    <property type="match status" value="1"/>
</dbReference>
<dbReference type="EMBL" id="JAOPGA020001065">
    <property type="protein sequence ID" value="KAL0484699.1"/>
    <property type="molecule type" value="Genomic_DNA"/>
</dbReference>
<feature type="domain" description="HIT" evidence="3">
    <location>
        <begin position="46"/>
        <end position="152"/>
    </location>
</feature>
<gene>
    <name evidence="4" type="ORF">AKO1_003543</name>
</gene>
<feature type="transmembrane region" description="Helical" evidence="2">
    <location>
        <begin position="6"/>
        <end position="28"/>
    </location>
</feature>
<dbReference type="Proteomes" id="UP001431209">
    <property type="component" value="Unassembled WGS sequence"/>
</dbReference>
<keyword evidence="2" id="KW-0472">Membrane</keyword>
<evidence type="ECO:0000256" key="2">
    <source>
        <dbReference type="SAM" id="Phobius"/>
    </source>
</evidence>
<organism evidence="4 5">
    <name type="scientific">Acrasis kona</name>
    <dbReference type="NCBI Taxonomy" id="1008807"/>
    <lineage>
        <taxon>Eukaryota</taxon>
        <taxon>Discoba</taxon>
        <taxon>Heterolobosea</taxon>
        <taxon>Tetramitia</taxon>
        <taxon>Eutetramitia</taxon>
        <taxon>Acrasidae</taxon>
        <taxon>Acrasis</taxon>
    </lineage>
</organism>
<keyword evidence="5" id="KW-1185">Reference proteome</keyword>
<evidence type="ECO:0000259" key="3">
    <source>
        <dbReference type="PROSITE" id="PS51084"/>
    </source>
</evidence>
<dbReference type="InterPro" id="IPR036265">
    <property type="entry name" value="HIT-like_sf"/>
</dbReference>
<dbReference type="AlphaFoldDB" id="A0AAW2Z5V0"/>
<evidence type="ECO:0000313" key="4">
    <source>
        <dbReference type="EMBL" id="KAL0484699.1"/>
    </source>
</evidence>
<feature type="short sequence motif" description="Histidine triad motif" evidence="1">
    <location>
        <begin position="137"/>
        <end position="141"/>
    </location>
</feature>
<dbReference type="GO" id="GO:0003824">
    <property type="term" value="F:catalytic activity"/>
    <property type="evidence" value="ECO:0007669"/>
    <property type="project" value="InterPro"/>
</dbReference>
<dbReference type="Gene3D" id="3.30.428.10">
    <property type="entry name" value="HIT-like"/>
    <property type="match status" value="1"/>
</dbReference>
<proteinExistence type="predicted"/>
<comment type="caution">
    <text evidence="4">The sequence shown here is derived from an EMBL/GenBank/DDBJ whole genome shotgun (WGS) entry which is preliminary data.</text>
</comment>
<dbReference type="Pfam" id="PF11969">
    <property type="entry name" value="DcpS_C"/>
    <property type="match status" value="1"/>
</dbReference>
<keyword evidence="2" id="KW-0812">Transmembrane</keyword>
<reference evidence="4 5" key="1">
    <citation type="submission" date="2024-03" db="EMBL/GenBank/DDBJ databases">
        <title>The Acrasis kona genome and developmental transcriptomes reveal deep origins of eukaryotic multicellular pathways.</title>
        <authorList>
            <person name="Sheikh S."/>
            <person name="Fu C.-J."/>
            <person name="Brown M.W."/>
            <person name="Baldauf S.L."/>
        </authorList>
    </citation>
    <scope>NUCLEOTIDE SEQUENCE [LARGE SCALE GENOMIC DNA]</scope>
    <source>
        <strain evidence="4 5">ATCC MYA-3509</strain>
    </source>
</reference>